<protein>
    <submittedName>
        <fullName evidence="1">Uncharacterized protein</fullName>
    </submittedName>
</protein>
<organism evidence="1 2">
    <name type="scientific">Portunus trituberculatus</name>
    <name type="common">Swimming crab</name>
    <name type="synonym">Neptunus trituberculatus</name>
    <dbReference type="NCBI Taxonomy" id="210409"/>
    <lineage>
        <taxon>Eukaryota</taxon>
        <taxon>Metazoa</taxon>
        <taxon>Ecdysozoa</taxon>
        <taxon>Arthropoda</taxon>
        <taxon>Crustacea</taxon>
        <taxon>Multicrustacea</taxon>
        <taxon>Malacostraca</taxon>
        <taxon>Eumalacostraca</taxon>
        <taxon>Eucarida</taxon>
        <taxon>Decapoda</taxon>
        <taxon>Pleocyemata</taxon>
        <taxon>Brachyura</taxon>
        <taxon>Eubrachyura</taxon>
        <taxon>Portunoidea</taxon>
        <taxon>Portunidae</taxon>
        <taxon>Portuninae</taxon>
        <taxon>Portunus</taxon>
    </lineage>
</organism>
<dbReference type="Proteomes" id="UP000324222">
    <property type="component" value="Unassembled WGS sequence"/>
</dbReference>
<dbReference type="EMBL" id="VSRR010035633">
    <property type="protein sequence ID" value="MPC72892.1"/>
    <property type="molecule type" value="Genomic_DNA"/>
</dbReference>
<name>A0A5B7HNH9_PORTR</name>
<evidence type="ECO:0000313" key="2">
    <source>
        <dbReference type="Proteomes" id="UP000324222"/>
    </source>
</evidence>
<dbReference type="AlphaFoldDB" id="A0A5B7HNH9"/>
<accession>A0A5B7HNH9</accession>
<evidence type="ECO:0000313" key="1">
    <source>
        <dbReference type="EMBL" id="MPC72892.1"/>
    </source>
</evidence>
<keyword evidence="2" id="KW-1185">Reference proteome</keyword>
<gene>
    <name evidence="1" type="ORF">E2C01_067205</name>
</gene>
<comment type="caution">
    <text evidence="1">The sequence shown here is derived from an EMBL/GenBank/DDBJ whole genome shotgun (WGS) entry which is preliminary data.</text>
</comment>
<sequence>MKKKLREVSRHFDLLPEEQSNLETFLVPSSERDSKATLGVAIFLF</sequence>
<proteinExistence type="predicted"/>
<reference evidence="1 2" key="1">
    <citation type="submission" date="2019-05" db="EMBL/GenBank/DDBJ databases">
        <title>Another draft genome of Portunus trituberculatus and its Hox gene families provides insights of decapod evolution.</title>
        <authorList>
            <person name="Jeong J.-H."/>
            <person name="Song I."/>
            <person name="Kim S."/>
            <person name="Choi T."/>
            <person name="Kim D."/>
            <person name="Ryu S."/>
            <person name="Kim W."/>
        </authorList>
    </citation>
    <scope>NUCLEOTIDE SEQUENCE [LARGE SCALE GENOMIC DNA]</scope>
    <source>
        <tissue evidence="1">Muscle</tissue>
    </source>
</reference>